<dbReference type="InterPro" id="IPR014710">
    <property type="entry name" value="RmlC-like_jellyroll"/>
</dbReference>
<dbReference type="InterPro" id="IPR036513">
    <property type="entry name" value="STAS_dom_sf"/>
</dbReference>
<gene>
    <name evidence="12" type="ORF">N7541_003051</name>
</gene>
<feature type="transmembrane region" description="Helical" evidence="9">
    <location>
        <begin position="496"/>
        <end position="517"/>
    </location>
</feature>
<evidence type="ECO:0000313" key="13">
    <source>
        <dbReference type="Proteomes" id="UP001148299"/>
    </source>
</evidence>
<evidence type="ECO:0000256" key="8">
    <source>
        <dbReference type="SAM" id="MobiDB-lite"/>
    </source>
</evidence>
<protein>
    <recommendedName>
        <fullName evidence="14">Sulfate transporter</fullName>
    </recommendedName>
</protein>
<dbReference type="FunFam" id="3.30.750.24:FF:000012">
    <property type="entry name" value="Sulfate transporter family protein"/>
    <property type="match status" value="1"/>
</dbReference>
<feature type="region of interest" description="Disordered" evidence="8">
    <location>
        <begin position="198"/>
        <end position="245"/>
    </location>
</feature>
<keyword evidence="2" id="KW-0813">Transport</keyword>
<feature type="transmembrane region" description="Helical" evidence="9">
    <location>
        <begin position="332"/>
        <end position="354"/>
    </location>
</feature>
<dbReference type="InterPro" id="IPR018490">
    <property type="entry name" value="cNMP-bd_dom_sf"/>
</dbReference>
<dbReference type="InterPro" id="IPR000595">
    <property type="entry name" value="cNMP-bd_dom"/>
</dbReference>
<feature type="domain" description="STAS" evidence="11">
    <location>
        <begin position="761"/>
        <end position="870"/>
    </location>
</feature>
<keyword evidence="13" id="KW-1185">Reference proteome</keyword>
<dbReference type="SMART" id="SM00100">
    <property type="entry name" value="cNMP"/>
    <property type="match status" value="1"/>
</dbReference>
<feature type="region of interest" description="Disordered" evidence="8">
    <location>
        <begin position="24"/>
        <end position="50"/>
    </location>
</feature>
<evidence type="ECO:0008006" key="14">
    <source>
        <dbReference type="Google" id="ProtNLM"/>
    </source>
</evidence>
<evidence type="ECO:0000256" key="4">
    <source>
        <dbReference type="ARBA" id="ARBA00022692"/>
    </source>
</evidence>
<dbReference type="Pfam" id="PF01740">
    <property type="entry name" value="STAS"/>
    <property type="match status" value="1"/>
</dbReference>
<feature type="domain" description="Cyclic nucleotide-binding" evidence="10">
    <location>
        <begin position="986"/>
        <end position="1065"/>
    </location>
</feature>
<feature type="transmembrane region" description="Helical" evidence="9">
    <location>
        <begin position="430"/>
        <end position="453"/>
    </location>
</feature>
<name>A0A9W9RL82_PENBR</name>
<feature type="compositionally biased region" description="Polar residues" evidence="8">
    <location>
        <begin position="229"/>
        <end position="245"/>
    </location>
</feature>
<organism evidence="12 13">
    <name type="scientific">Penicillium brevicompactum</name>
    <dbReference type="NCBI Taxonomy" id="5074"/>
    <lineage>
        <taxon>Eukaryota</taxon>
        <taxon>Fungi</taxon>
        <taxon>Dikarya</taxon>
        <taxon>Ascomycota</taxon>
        <taxon>Pezizomycotina</taxon>
        <taxon>Eurotiomycetes</taxon>
        <taxon>Eurotiomycetidae</taxon>
        <taxon>Eurotiales</taxon>
        <taxon>Aspergillaceae</taxon>
        <taxon>Penicillium</taxon>
    </lineage>
</organism>
<keyword evidence="4 9" id="KW-0812">Transmembrane</keyword>
<evidence type="ECO:0000256" key="7">
    <source>
        <dbReference type="ARBA" id="ARBA00023136"/>
    </source>
</evidence>
<dbReference type="Pfam" id="PF00027">
    <property type="entry name" value="cNMP_binding"/>
    <property type="match status" value="1"/>
</dbReference>
<accession>A0A9W9RL82</accession>
<dbReference type="CDD" id="cd00038">
    <property type="entry name" value="CAP_ED"/>
    <property type="match status" value="1"/>
</dbReference>
<keyword evidence="5" id="KW-0029">Amino-acid transport</keyword>
<keyword evidence="6 9" id="KW-1133">Transmembrane helix</keyword>
<evidence type="ECO:0000313" key="12">
    <source>
        <dbReference type="EMBL" id="KAJ5362207.1"/>
    </source>
</evidence>
<feature type="transmembrane region" description="Helical" evidence="9">
    <location>
        <begin position="292"/>
        <end position="312"/>
    </location>
</feature>
<feature type="transmembrane region" description="Helical" evidence="9">
    <location>
        <begin position="473"/>
        <end position="489"/>
    </location>
</feature>
<dbReference type="GO" id="GO:0034490">
    <property type="term" value="P:basic amino acid transmembrane import into vacuole"/>
    <property type="evidence" value="ECO:0007669"/>
    <property type="project" value="UniProtKB-ARBA"/>
</dbReference>
<dbReference type="FunFam" id="2.60.120.10:FF:000141">
    <property type="entry name" value="Sulfate transporter family protein"/>
    <property type="match status" value="1"/>
</dbReference>
<dbReference type="GO" id="GO:0000329">
    <property type="term" value="C:fungal-type vacuole membrane"/>
    <property type="evidence" value="ECO:0007669"/>
    <property type="project" value="UniProtKB-ARBA"/>
</dbReference>
<evidence type="ECO:0000259" key="11">
    <source>
        <dbReference type="PROSITE" id="PS50801"/>
    </source>
</evidence>
<feature type="region of interest" description="Disordered" evidence="8">
    <location>
        <begin position="138"/>
        <end position="161"/>
    </location>
</feature>
<evidence type="ECO:0000256" key="5">
    <source>
        <dbReference type="ARBA" id="ARBA00022970"/>
    </source>
</evidence>
<evidence type="ECO:0000256" key="6">
    <source>
        <dbReference type="ARBA" id="ARBA00022989"/>
    </source>
</evidence>
<keyword evidence="3" id="KW-0926">Vacuole</keyword>
<dbReference type="PROSITE" id="PS50042">
    <property type="entry name" value="CNMP_BINDING_3"/>
    <property type="match status" value="1"/>
</dbReference>
<reference evidence="12" key="1">
    <citation type="submission" date="2022-12" db="EMBL/GenBank/DDBJ databases">
        <authorList>
            <person name="Petersen C."/>
        </authorList>
    </citation>
    <scope>NUCLEOTIDE SEQUENCE</scope>
    <source>
        <strain evidence="12">IBT 35675</strain>
    </source>
</reference>
<dbReference type="InterPro" id="IPR011547">
    <property type="entry name" value="SLC26A/SulP_dom"/>
</dbReference>
<dbReference type="SUPFAM" id="SSF51206">
    <property type="entry name" value="cAMP-binding domain-like"/>
    <property type="match status" value="1"/>
</dbReference>
<evidence type="ECO:0000256" key="9">
    <source>
        <dbReference type="SAM" id="Phobius"/>
    </source>
</evidence>
<comment type="caution">
    <text evidence="12">The sequence shown here is derived from an EMBL/GenBank/DDBJ whole genome shotgun (WGS) entry which is preliminary data.</text>
</comment>
<dbReference type="SUPFAM" id="SSF52091">
    <property type="entry name" value="SpoIIaa-like"/>
    <property type="match status" value="1"/>
</dbReference>
<dbReference type="AlphaFoldDB" id="A0A9W9RL82"/>
<feature type="transmembrane region" description="Helical" evidence="9">
    <location>
        <begin position="554"/>
        <end position="575"/>
    </location>
</feature>
<proteinExistence type="predicted"/>
<dbReference type="PANTHER" id="PTHR43310:SF4">
    <property type="entry name" value="AFR304WP"/>
    <property type="match status" value="1"/>
</dbReference>
<evidence type="ECO:0000256" key="3">
    <source>
        <dbReference type="ARBA" id="ARBA00022554"/>
    </source>
</evidence>
<evidence type="ECO:0000256" key="1">
    <source>
        <dbReference type="ARBA" id="ARBA00004128"/>
    </source>
</evidence>
<keyword evidence="7 9" id="KW-0472">Membrane</keyword>
<feature type="transmembrane region" description="Helical" evidence="9">
    <location>
        <begin position="637"/>
        <end position="670"/>
    </location>
</feature>
<evidence type="ECO:0000259" key="10">
    <source>
        <dbReference type="PROSITE" id="PS50042"/>
    </source>
</evidence>
<dbReference type="Gene3D" id="3.30.750.24">
    <property type="entry name" value="STAS domain"/>
    <property type="match status" value="1"/>
</dbReference>
<dbReference type="PANTHER" id="PTHR43310">
    <property type="entry name" value="SULFATE TRANSPORTER YBAR-RELATED"/>
    <property type="match status" value="1"/>
</dbReference>
<feature type="transmembrane region" description="Helical" evidence="9">
    <location>
        <begin position="690"/>
        <end position="722"/>
    </location>
</feature>
<dbReference type="InterPro" id="IPR052706">
    <property type="entry name" value="Membrane-Transporter-like"/>
</dbReference>
<dbReference type="Proteomes" id="UP001148299">
    <property type="component" value="Unassembled WGS sequence"/>
</dbReference>
<comment type="subcellular location">
    <subcellularLocation>
        <location evidence="1">Vacuole membrane</location>
        <topology evidence="1">Multi-pass membrane protein</topology>
    </subcellularLocation>
</comment>
<dbReference type="Gene3D" id="2.60.120.10">
    <property type="entry name" value="Jelly Rolls"/>
    <property type="match status" value="1"/>
</dbReference>
<dbReference type="CDD" id="cd07042">
    <property type="entry name" value="STAS_SulP_like_sulfate_transporter"/>
    <property type="match status" value="1"/>
</dbReference>
<dbReference type="InterPro" id="IPR002645">
    <property type="entry name" value="STAS_dom"/>
</dbReference>
<dbReference type="PROSITE" id="PS50801">
    <property type="entry name" value="STAS"/>
    <property type="match status" value="1"/>
</dbReference>
<dbReference type="EMBL" id="JAPZBR010000002">
    <property type="protein sequence ID" value="KAJ5362207.1"/>
    <property type="molecule type" value="Genomic_DNA"/>
</dbReference>
<reference evidence="12" key="2">
    <citation type="journal article" date="2023" name="IMA Fungus">
        <title>Comparative genomic study of the Penicillium genus elucidates a diverse pangenome and 15 lateral gene transfer events.</title>
        <authorList>
            <person name="Petersen C."/>
            <person name="Sorensen T."/>
            <person name="Nielsen M.R."/>
            <person name="Sondergaard T.E."/>
            <person name="Sorensen J.L."/>
            <person name="Fitzpatrick D.A."/>
            <person name="Frisvad J.C."/>
            <person name="Nielsen K.L."/>
        </authorList>
    </citation>
    <scope>NUCLEOTIDE SEQUENCE</scope>
    <source>
        <strain evidence="12">IBT 35675</strain>
    </source>
</reference>
<feature type="transmembrane region" description="Helical" evidence="9">
    <location>
        <begin position="397"/>
        <end position="423"/>
    </location>
</feature>
<evidence type="ECO:0000256" key="2">
    <source>
        <dbReference type="ARBA" id="ARBA00022448"/>
    </source>
</evidence>
<sequence length="1100" mass="119886">MGVLQPRGRRDSRASALSRNLFLDRDTPTTASESAVEHAHLGTSPSPMGVASSYNGSTIRTPNRSFYHRSLNANSMGGSRQSAISPRPPARFLLTIGSAADPAHYASDGLRDQTAELATYGLSLTKKSLLRDGPGLPPSLDIFNGSQSHGELHDPNEATSSGAAGQALLEPRYASLDPASASSALTEMIRRPSEVMVEEQPTQPSAGEITQFPPPPTVLEEPEPDNTEHTSLLSKSRSKSIQNYGTSDVENQRVPVIRSPTALTKGLSNLAQCSRTLSNPKSWNKRAIWEQAVAYPASLVPAVLLGLLLNILDALSYGMILFPLGEPLFAHLGTDGISMFYVSTIISQVVFSSGGSIFKGGIGSEMIEVVPFFHQMAFTIMNSVGKDNPKSVIATTILAFSVSSILTGLVFFLMGVCGLGSLIGFFPRHILIGCIGGVGYFLLQTGVEVSARLPGSLEYTLPTLQKLFELDTFPLWIIPLALAIGLLVLKRFVRSNFLVGGYFIAVAAVFYITTLSARVSMESLHHTGWVFDAPSSNNPWYHFYTLYDLSEVNWTAFGETIPAMFALTFFGVLHVPINVPALGISTGEDNLNVDRELVAHGVTNALSGCVGSIQNYLVYTNSLLFIASGGSSRLAGLMLAAATAGIMVIGPVIIGYIPIMVVGALIFLLGIELLQEALVDTWGKLTRLEYLTVVIIVVTMGAWDFVVGIFVGIILACVNFVVQTSQKSAIRATYSGEVAGSTVRRPPIQQQFLREAGQQTLMLKLGGYLFFGTIVNVEKTMRGLIEDEAFDRRPIRFLILDFSRVYGIDFSAAEAFTRINRVLRKRNVQTAISGLNVDGDVGRSLQNVGLFEPDSGVPIFEDLNSALEFCENDYLKVFYNRQEALTTPTEPTIPSDSDSDHHLPVPVPSSQPTILPDNIVSSPRRQYLQRVATSTIQAHETTTMVTPAWSVMRQPLPLLLQTFQGLSLQNEDFWFPACAYFSRESYAAGTILYHEGDAPHAFYLLESGMLRAGYDLPQGRYFELIVAGRPCGELPFFSDTRRTATVKAERDSVAWCLTGEQWKILQDKEPRIARELLTVSLKLTTERMDSITSYVLTTAA</sequence>
<dbReference type="Pfam" id="PF00916">
    <property type="entry name" value="Sulfate_transp"/>
    <property type="match status" value="1"/>
</dbReference>